<keyword evidence="3" id="KW-1185">Reference proteome</keyword>
<dbReference type="EMBL" id="SHKY01000001">
    <property type="protein sequence ID" value="RZU50563.1"/>
    <property type="molecule type" value="Genomic_DNA"/>
</dbReference>
<dbReference type="OrthoDB" id="3297564at2"/>
<reference evidence="2 3" key="1">
    <citation type="submission" date="2019-02" db="EMBL/GenBank/DDBJ databases">
        <title>Sequencing the genomes of 1000 actinobacteria strains.</title>
        <authorList>
            <person name="Klenk H.-P."/>
        </authorList>
    </citation>
    <scope>NUCLEOTIDE SEQUENCE [LARGE SCALE GENOMIC DNA]</scope>
    <source>
        <strain evidence="2 3">DSM 45162</strain>
    </source>
</reference>
<keyword evidence="1" id="KW-0732">Signal</keyword>
<gene>
    <name evidence="2" type="ORF">EV385_2338</name>
</gene>
<evidence type="ECO:0000313" key="3">
    <source>
        <dbReference type="Proteomes" id="UP000292564"/>
    </source>
</evidence>
<feature type="chain" id="PRO_5039656769" evidence="1">
    <location>
        <begin position="22"/>
        <end position="169"/>
    </location>
</feature>
<proteinExistence type="predicted"/>
<evidence type="ECO:0000313" key="2">
    <source>
        <dbReference type="EMBL" id="RZU50563.1"/>
    </source>
</evidence>
<protein>
    <submittedName>
        <fullName evidence="2">Uncharacterized protein</fullName>
    </submittedName>
</protein>
<name>A0A4Q7ZJR8_9ACTN</name>
<organism evidence="2 3">
    <name type="scientific">Krasilnikovia cinnamomea</name>
    <dbReference type="NCBI Taxonomy" id="349313"/>
    <lineage>
        <taxon>Bacteria</taxon>
        <taxon>Bacillati</taxon>
        <taxon>Actinomycetota</taxon>
        <taxon>Actinomycetes</taxon>
        <taxon>Micromonosporales</taxon>
        <taxon>Micromonosporaceae</taxon>
        <taxon>Krasilnikovia</taxon>
    </lineage>
</organism>
<dbReference type="PROSITE" id="PS51257">
    <property type="entry name" value="PROKAR_LIPOPROTEIN"/>
    <property type="match status" value="1"/>
</dbReference>
<dbReference type="AlphaFoldDB" id="A0A4Q7ZJR8"/>
<dbReference type="RefSeq" id="WP_130509473.1">
    <property type="nucleotide sequence ID" value="NZ_SHKY01000001.1"/>
</dbReference>
<dbReference type="Proteomes" id="UP000292564">
    <property type="component" value="Unassembled WGS sequence"/>
</dbReference>
<feature type="signal peptide" evidence="1">
    <location>
        <begin position="1"/>
        <end position="21"/>
    </location>
</feature>
<comment type="caution">
    <text evidence="2">The sequence shown here is derived from an EMBL/GenBank/DDBJ whole genome shotgun (WGS) entry which is preliminary data.</text>
</comment>
<evidence type="ECO:0000256" key="1">
    <source>
        <dbReference type="SAM" id="SignalP"/>
    </source>
</evidence>
<sequence>MRRVILAVTLGGVLLSGAACSNDTKTTADAAAPAATPATATTTAAPDYTADSKKVCDGLEKELQKGAEAFGVELGKMIGYKETKQTQNAAKAKKAAATELKNWAADVKKATSAAKDPKLQAAGAEAADNLVKAAEGDAFFAKFKTEKDVDKHFETELNAWFAPLSTICE</sequence>
<accession>A0A4Q7ZJR8</accession>